<dbReference type="AlphaFoldDB" id="A0A5B7JR20"/>
<accession>A0A5B7JR20</accession>
<gene>
    <name evidence="1" type="ORF">E2C01_092313</name>
</gene>
<reference evidence="1 2" key="1">
    <citation type="submission" date="2019-05" db="EMBL/GenBank/DDBJ databases">
        <title>Another draft genome of Portunus trituberculatus and its Hox gene families provides insights of decapod evolution.</title>
        <authorList>
            <person name="Jeong J.-H."/>
            <person name="Song I."/>
            <person name="Kim S."/>
            <person name="Choi T."/>
            <person name="Kim D."/>
            <person name="Ryu S."/>
            <person name="Kim W."/>
        </authorList>
    </citation>
    <scope>NUCLEOTIDE SEQUENCE [LARGE SCALE GENOMIC DNA]</scope>
    <source>
        <tissue evidence="1">Muscle</tissue>
    </source>
</reference>
<keyword evidence="2" id="KW-1185">Reference proteome</keyword>
<protein>
    <submittedName>
        <fullName evidence="1">Uncharacterized protein</fullName>
    </submittedName>
</protein>
<proteinExistence type="predicted"/>
<evidence type="ECO:0000313" key="1">
    <source>
        <dbReference type="EMBL" id="MPC97025.1"/>
    </source>
</evidence>
<dbReference type="Proteomes" id="UP000324222">
    <property type="component" value="Unassembled WGS sequence"/>
</dbReference>
<comment type="caution">
    <text evidence="1">The sequence shown here is derived from an EMBL/GenBank/DDBJ whole genome shotgun (WGS) entry which is preliminary data.</text>
</comment>
<dbReference type="EMBL" id="VSRR010108307">
    <property type="protein sequence ID" value="MPC97025.1"/>
    <property type="molecule type" value="Genomic_DNA"/>
</dbReference>
<name>A0A5B7JR20_PORTR</name>
<organism evidence="1 2">
    <name type="scientific">Portunus trituberculatus</name>
    <name type="common">Swimming crab</name>
    <name type="synonym">Neptunus trituberculatus</name>
    <dbReference type="NCBI Taxonomy" id="210409"/>
    <lineage>
        <taxon>Eukaryota</taxon>
        <taxon>Metazoa</taxon>
        <taxon>Ecdysozoa</taxon>
        <taxon>Arthropoda</taxon>
        <taxon>Crustacea</taxon>
        <taxon>Multicrustacea</taxon>
        <taxon>Malacostraca</taxon>
        <taxon>Eumalacostraca</taxon>
        <taxon>Eucarida</taxon>
        <taxon>Decapoda</taxon>
        <taxon>Pleocyemata</taxon>
        <taxon>Brachyura</taxon>
        <taxon>Eubrachyura</taxon>
        <taxon>Portunoidea</taxon>
        <taxon>Portunidae</taxon>
        <taxon>Portuninae</taxon>
        <taxon>Portunus</taxon>
    </lineage>
</organism>
<sequence length="52" mass="6006">MSDQCKLSLYAISVLSPRLEALRCVKVLVGHINGSWRYAGERREEKSDQRKK</sequence>
<evidence type="ECO:0000313" key="2">
    <source>
        <dbReference type="Proteomes" id="UP000324222"/>
    </source>
</evidence>